<dbReference type="Proteomes" id="UP000675920">
    <property type="component" value="Unplaced"/>
</dbReference>
<feature type="domain" description="Putative type VI secretion system Rhs element associated Vgr" evidence="2">
    <location>
        <begin position="1"/>
        <end position="42"/>
    </location>
</feature>
<reference evidence="4" key="1">
    <citation type="submission" date="2025-08" db="UniProtKB">
        <authorList>
            <consortium name="RefSeq"/>
        </authorList>
    </citation>
    <scope>IDENTIFICATION</scope>
</reference>
<dbReference type="Pfam" id="PF13296">
    <property type="entry name" value="T6SS_Vgr"/>
    <property type="match status" value="1"/>
</dbReference>
<name>A0A8B6X0Y0_9BURK</name>
<dbReference type="InterPro" id="IPR028244">
    <property type="entry name" value="T6SS_Rhs_Vgr_dom"/>
</dbReference>
<dbReference type="InterPro" id="IPR018769">
    <property type="entry name" value="VgrG2_DUF2345"/>
</dbReference>
<protein>
    <submittedName>
        <fullName evidence="4">DUF2345 domain-containing protein</fullName>
    </submittedName>
</protein>
<dbReference type="AlphaFoldDB" id="A0A8B6X0Y0"/>
<organism evidence="3 4">
    <name type="scientific">Derxia gummosa DSM 723</name>
    <dbReference type="NCBI Taxonomy" id="1121388"/>
    <lineage>
        <taxon>Bacteria</taxon>
        <taxon>Pseudomonadati</taxon>
        <taxon>Pseudomonadota</taxon>
        <taxon>Betaproteobacteria</taxon>
        <taxon>Burkholderiales</taxon>
        <taxon>Alcaligenaceae</taxon>
        <taxon>Derxia</taxon>
    </lineage>
</organism>
<feature type="non-terminal residue" evidence="4">
    <location>
        <position position="1"/>
    </location>
</feature>
<proteinExistence type="predicted"/>
<evidence type="ECO:0000313" key="3">
    <source>
        <dbReference type="Proteomes" id="UP000675920"/>
    </source>
</evidence>
<evidence type="ECO:0000259" key="1">
    <source>
        <dbReference type="Pfam" id="PF10106"/>
    </source>
</evidence>
<evidence type="ECO:0000259" key="2">
    <source>
        <dbReference type="Pfam" id="PF13296"/>
    </source>
</evidence>
<sequence>ARGLLITTDGRSQAVGGQLARDELVRCLEEALDLARGLGEQARAAQAGDSDTGAQAALAQAVAALGAGSNAEARAAGPGGEPVIALSAPAGIALATPAGLSGVSGAHLDLVARRNQQFTSGERTQVQAGTGLRLYAQSGGIASVAENGRVLVQARHDDVVVEAARHAHVAASAGHVLVNAKEHVTLMAGGAYIRLQGGNVEIGCPGSFVVKAAKHQLVGPADHSEALPQFGQADVGRRYALRRASDGGSVDNINYSIGRSGADALQGVTAADGSSPLLESAHFQLHDLIFKDDQP</sequence>
<evidence type="ECO:0000313" key="4">
    <source>
        <dbReference type="RefSeq" id="WP_028309874.1"/>
    </source>
</evidence>
<keyword evidence="3" id="KW-1185">Reference proteome</keyword>
<accession>A0A8B6X0Y0</accession>
<dbReference type="OrthoDB" id="1907165at2"/>
<dbReference type="Pfam" id="PF10106">
    <property type="entry name" value="DUF2345"/>
    <property type="match status" value="1"/>
</dbReference>
<dbReference type="RefSeq" id="WP_028309874.1">
    <property type="nucleotide sequence ID" value="NZ_AXWS01000001.1"/>
</dbReference>
<feature type="domain" description="DUF2345" evidence="1">
    <location>
        <begin position="78"/>
        <end position="221"/>
    </location>
</feature>